<dbReference type="OrthoDB" id="2958217at2759"/>
<name>A0A7C8I3P3_9PLEO</name>
<comment type="caution">
    <text evidence="1">The sequence shown here is derived from an EMBL/GenBank/DDBJ whole genome shotgun (WGS) entry which is preliminary data.</text>
</comment>
<dbReference type="AlphaFoldDB" id="A0A7C8I3P3"/>
<reference evidence="1 2" key="1">
    <citation type="submission" date="2020-01" db="EMBL/GenBank/DDBJ databases">
        <authorList>
            <consortium name="DOE Joint Genome Institute"/>
            <person name="Haridas S."/>
            <person name="Albert R."/>
            <person name="Binder M."/>
            <person name="Bloem J."/>
            <person name="Labutti K."/>
            <person name="Salamov A."/>
            <person name="Andreopoulos B."/>
            <person name="Baker S.E."/>
            <person name="Barry K."/>
            <person name="Bills G."/>
            <person name="Bluhm B.H."/>
            <person name="Cannon C."/>
            <person name="Castanera R."/>
            <person name="Culley D.E."/>
            <person name="Daum C."/>
            <person name="Ezra D."/>
            <person name="Gonzalez J.B."/>
            <person name="Henrissat B."/>
            <person name="Kuo A."/>
            <person name="Liang C."/>
            <person name="Lipzen A."/>
            <person name="Lutzoni F."/>
            <person name="Magnuson J."/>
            <person name="Mondo S."/>
            <person name="Nolan M."/>
            <person name="Ohm R."/>
            <person name="Pangilinan J."/>
            <person name="Park H.-J.H."/>
            <person name="Ramirez L."/>
            <person name="Alfaro M."/>
            <person name="Sun H."/>
            <person name="Tritt A."/>
            <person name="Yoshinaga Y."/>
            <person name="Zwiers L.-H.L."/>
            <person name="Turgeon B.G."/>
            <person name="Goodwin S.B."/>
            <person name="Spatafora J.W."/>
            <person name="Crous P.W."/>
            <person name="Grigoriev I.V."/>
        </authorList>
    </citation>
    <scope>NUCLEOTIDE SEQUENCE [LARGE SCALE GENOMIC DNA]</scope>
    <source>
        <strain evidence="1 2">CBS 611.86</strain>
    </source>
</reference>
<evidence type="ECO:0000313" key="1">
    <source>
        <dbReference type="EMBL" id="KAF2870048.1"/>
    </source>
</evidence>
<dbReference type="Proteomes" id="UP000481861">
    <property type="component" value="Unassembled WGS sequence"/>
</dbReference>
<evidence type="ECO:0000313" key="2">
    <source>
        <dbReference type="Proteomes" id="UP000481861"/>
    </source>
</evidence>
<dbReference type="EMBL" id="JAADJZ010000014">
    <property type="protein sequence ID" value="KAF2870048.1"/>
    <property type="molecule type" value="Genomic_DNA"/>
</dbReference>
<sequence length="163" mass="18673">YRATHKVDLGKIIFKLSSKDDGKPLEGRLLLEPREDSTWARPRRLMVLDFHTIEGRPSEWAAFHPAPQVHMDVLSDRGIQQLSAWIEDCVENHALCNAATKKVQPTRLLHVTVASDPTRALVRLHRTEPLEHYKFVAPSHCWARTKPIKTTSDNLQERMRGIA</sequence>
<feature type="non-terminal residue" evidence="1">
    <location>
        <position position="1"/>
    </location>
</feature>
<protein>
    <submittedName>
        <fullName evidence="1">Uncharacterized protein</fullName>
    </submittedName>
</protein>
<keyword evidence="2" id="KW-1185">Reference proteome</keyword>
<gene>
    <name evidence="1" type="ORF">BDV95DRAFT_639094</name>
</gene>
<proteinExistence type="predicted"/>
<organism evidence="1 2">
    <name type="scientific">Massariosphaeria phaeospora</name>
    <dbReference type="NCBI Taxonomy" id="100035"/>
    <lineage>
        <taxon>Eukaryota</taxon>
        <taxon>Fungi</taxon>
        <taxon>Dikarya</taxon>
        <taxon>Ascomycota</taxon>
        <taxon>Pezizomycotina</taxon>
        <taxon>Dothideomycetes</taxon>
        <taxon>Pleosporomycetidae</taxon>
        <taxon>Pleosporales</taxon>
        <taxon>Pleosporales incertae sedis</taxon>
        <taxon>Massariosphaeria</taxon>
    </lineage>
</organism>
<accession>A0A7C8I3P3</accession>